<accession>A0A0A0BHI2</accession>
<organism evidence="6 7">
    <name type="scientific">Methylophaga thiooxydans</name>
    <dbReference type="NCBI Taxonomy" id="392484"/>
    <lineage>
        <taxon>Bacteria</taxon>
        <taxon>Pseudomonadati</taxon>
        <taxon>Pseudomonadota</taxon>
        <taxon>Gammaproteobacteria</taxon>
        <taxon>Thiotrichales</taxon>
        <taxon>Piscirickettsiaceae</taxon>
        <taxon>Methylophaga</taxon>
    </lineage>
</organism>
<evidence type="ECO:0000256" key="5">
    <source>
        <dbReference type="SAM" id="Phobius"/>
    </source>
</evidence>
<sequence>MITALYASLCALLLVKLSLQVISLRRKHQVSLGDAGNAELQAAVRTQGNATEYIPITLILMMLLEWATAAWWIIHLAGIALLTSRIIHASALKTGNVKRRVLGMKITFFLILALAVLNIFYLIAGYFFAGS</sequence>
<dbReference type="InterPro" id="IPR001129">
    <property type="entry name" value="Membr-assoc_MAPEG"/>
</dbReference>
<evidence type="ECO:0000256" key="1">
    <source>
        <dbReference type="ARBA" id="ARBA00004370"/>
    </source>
</evidence>
<protein>
    <submittedName>
        <fullName evidence="6">Glutathione S-transfersae-related protein</fullName>
    </submittedName>
</protein>
<evidence type="ECO:0000313" key="7">
    <source>
        <dbReference type="Proteomes" id="UP000029999"/>
    </source>
</evidence>
<keyword evidence="2 5" id="KW-0812">Transmembrane</keyword>
<keyword evidence="4 5" id="KW-0472">Membrane</keyword>
<comment type="subcellular location">
    <subcellularLocation>
        <location evidence="1">Membrane</location>
    </subcellularLocation>
</comment>
<dbReference type="PANTHER" id="PTHR35814">
    <property type="match status" value="1"/>
</dbReference>
<gene>
    <name evidence="6" type="ORF">LP43_0740</name>
</gene>
<feature type="transmembrane region" description="Helical" evidence="5">
    <location>
        <begin position="108"/>
        <end position="129"/>
    </location>
</feature>
<evidence type="ECO:0000313" key="6">
    <source>
        <dbReference type="EMBL" id="KGM07132.1"/>
    </source>
</evidence>
<dbReference type="RefSeq" id="WP_036312221.1">
    <property type="nucleotide sequence ID" value="NZ_JRQD01000002.1"/>
</dbReference>
<feature type="transmembrane region" description="Helical" evidence="5">
    <location>
        <begin position="69"/>
        <end position="87"/>
    </location>
</feature>
<dbReference type="Pfam" id="PF01124">
    <property type="entry name" value="MAPEG"/>
    <property type="match status" value="1"/>
</dbReference>
<dbReference type="SUPFAM" id="SSF161084">
    <property type="entry name" value="MAPEG domain-like"/>
    <property type="match status" value="1"/>
</dbReference>
<proteinExistence type="predicted"/>
<dbReference type="Proteomes" id="UP000029999">
    <property type="component" value="Unassembled WGS sequence"/>
</dbReference>
<dbReference type="GO" id="GO:0016020">
    <property type="term" value="C:membrane"/>
    <property type="evidence" value="ECO:0007669"/>
    <property type="project" value="UniProtKB-SubCell"/>
</dbReference>
<dbReference type="AlphaFoldDB" id="A0A0A0BHI2"/>
<dbReference type="PANTHER" id="PTHR35814:SF1">
    <property type="entry name" value="GLUTATHIONE S-TRANSFERASE-RELATED"/>
    <property type="match status" value="1"/>
</dbReference>
<dbReference type="STRING" id="392484.LP43_0740"/>
<keyword evidence="3 5" id="KW-1133">Transmembrane helix</keyword>
<evidence type="ECO:0000256" key="4">
    <source>
        <dbReference type="ARBA" id="ARBA00023136"/>
    </source>
</evidence>
<dbReference type="Gene3D" id="1.20.120.550">
    <property type="entry name" value="Membrane associated eicosanoid/glutathione metabolism-like domain"/>
    <property type="match status" value="1"/>
</dbReference>
<name>A0A0A0BHI2_9GAMM</name>
<dbReference type="InterPro" id="IPR023352">
    <property type="entry name" value="MAPEG-like_dom_sf"/>
</dbReference>
<evidence type="ECO:0000256" key="3">
    <source>
        <dbReference type="ARBA" id="ARBA00022989"/>
    </source>
</evidence>
<comment type="caution">
    <text evidence="6">The sequence shown here is derived from an EMBL/GenBank/DDBJ whole genome shotgun (WGS) entry which is preliminary data.</text>
</comment>
<dbReference type="EMBL" id="JRQD01000002">
    <property type="protein sequence ID" value="KGM07132.1"/>
    <property type="molecule type" value="Genomic_DNA"/>
</dbReference>
<evidence type="ECO:0000256" key="2">
    <source>
        <dbReference type="ARBA" id="ARBA00022692"/>
    </source>
</evidence>
<reference evidence="6 7" key="1">
    <citation type="submission" date="2014-09" db="EMBL/GenBank/DDBJ databases">
        <authorList>
            <person name="Grob C."/>
            <person name="Taubert M."/>
            <person name="Howat A.M."/>
            <person name="Burns O.J."/>
            <person name="Dixon J.L."/>
            <person name="Chen Y."/>
            <person name="Murrell J.C."/>
        </authorList>
    </citation>
    <scope>NUCLEOTIDE SEQUENCE [LARGE SCALE GENOMIC DNA]</scope>
    <source>
        <strain evidence="6">L4</strain>
    </source>
</reference>